<comment type="subcellular location">
    <subcellularLocation>
        <location evidence="1">Cell membrane</location>
        <topology evidence="1">Multi-pass membrane protein</topology>
    </subcellularLocation>
</comment>
<feature type="transmembrane region" description="Helical" evidence="7">
    <location>
        <begin position="203"/>
        <end position="226"/>
    </location>
</feature>
<dbReference type="RefSeq" id="WP_280320605.1">
    <property type="nucleotide sequence ID" value="NZ_CP118605.1"/>
</dbReference>
<evidence type="ECO:0000256" key="4">
    <source>
        <dbReference type="ARBA" id="ARBA00022692"/>
    </source>
</evidence>
<protein>
    <submittedName>
        <fullName evidence="8">Glycosyltransferase family 4 protein</fullName>
    </submittedName>
</protein>
<sequence>MEYMPDWWGGAKIAVLAFPLILSGTVTLVMLWVFLTHLREVALDAPNHRSLHEVAVPRTGGVAVLAGVFVGILIAGVQISVGVFAAFFSLLSVSLFDDFRSLSARIRFVVQTLSVSLLFYSLRLELHFWFLWPLLVVTGVWVVNLYNFMDGMDGFAGGVTCIGFFSLGSVFFIKGAEQLAYFCYLIAASSAIFLYYNWPRARIFLGDAGSTTIGLAVFSLSVAGWQQGVLNLAVPLMIFLPFWLDATATLLVRVVKRERWWEAHRQHFYQRMAMKFGVRKSLFIELCIMFCTSTITLLLVVFGLV</sequence>
<keyword evidence="9" id="KW-1185">Reference proteome</keyword>
<feature type="transmembrane region" description="Helical" evidence="7">
    <location>
        <begin position="179"/>
        <end position="196"/>
    </location>
</feature>
<feature type="transmembrane region" description="Helical" evidence="7">
    <location>
        <begin position="282"/>
        <end position="304"/>
    </location>
</feature>
<evidence type="ECO:0000256" key="3">
    <source>
        <dbReference type="ARBA" id="ARBA00022679"/>
    </source>
</evidence>
<reference evidence="8 9" key="1">
    <citation type="submission" date="2023-02" db="EMBL/GenBank/DDBJ databases">
        <title>Description and genomic characterization of Microbulbifer bruguierae sp. nov., isolated from the sediment of mangrove plant Bruguiera sexangula.</title>
        <authorList>
            <person name="Long M."/>
        </authorList>
    </citation>
    <scope>NUCLEOTIDE SEQUENCE [LARGE SCALE GENOMIC DNA]</scope>
    <source>
        <strain evidence="8 9">H12</strain>
    </source>
</reference>
<dbReference type="PANTHER" id="PTHR22926">
    <property type="entry name" value="PHOSPHO-N-ACETYLMURAMOYL-PENTAPEPTIDE-TRANSFERASE"/>
    <property type="match status" value="1"/>
</dbReference>
<dbReference type="Proteomes" id="UP001236500">
    <property type="component" value="Chromosome"/>
</dbReference>
<organism evidence="8 9">
    <name type="scientific">Microbulbifer bruguierae</name>
    <dbReference type="NCBI Taxonomy" id="3029061"/>
    <lineage>
        <taxon>Bacteria</taxon>
        <taxon>Pseudomonadati</taxon>
        <taxon>Pseudomonadota</taxon>
        <taxon>Gammaproteobacteria</taxon>
        <taxon>Cellvibrionales</taxon>
        <taxon>Microbulbiferaceae</taxon>
        <taxon>Microbulbifer</taxon>
    </lineage>
</organism>
<accession>A0ABY8NCX9</accession>
<name>A0ABY8NCX9_9GAMM</name>
<keyword evidence="2" id="KW-1003">Cell membrane</keyword>
<feature type="transmembrane region" description="Helical" evidence="7">
    <location>
        <begin position="155"/>
        <end position="173"/>
    </location>
</feature>
<dbReference type="PANTHER" id="PTHR22926:SF3">
    <property type="entry name" value="UNDECAPRENYL-PHOSPHATE ALPHA-N-ACETYLGLUCOSAMINYL 1-PHOSPHATE TRANSFERASE"/>
    <property type="match status" value="1"/>
</dbReference>
<proteinExistence type="predicted"/>
<keyword evidence="3" id="KW-0808">Transferase</keyword>
<dbReference type="Pfam" id="PF00953">
    <property type="entry name" value="Glycos_transf_4"/>
    <property type="match status" value="1"/>
</dbReference>
<evidence type="ECO:0000256" key="5">
    <source>
        <dbReference type="ARBA" id="ARBA00022989"/>
    </source>
</evidence>
<keyword evidence="6 7" id="KW-0472">Membrane</keyword>
<evidence type="ECO:0000256" key="1">
    <source>
        <dbReference type="ARBA" id="ARBA00004651"/>
    </source>
</evidence>
<feature type="transmembrane region" description="Helical" evidence="7">
    <location>
        <begin position="232"/>
        <end position="255"/>
    </location>
</feature>
<dbReference type="CDD" id="cd06854">
    <property type="entry name" value="GT_WbpL_WbcO_like"/>
    <property type="match status" value="1"/>
</dbReference>
<gene>
    <name evidence="8" type="ORF">PVT68_00420</name>
</gene>
<evidence type="ECO:0000313" key="8">
    <source>
        <dbReference type="EMBL" id="WGL16784.1"/>
    </source>
</evidence>
<dbReference type="EMBL" id="CP118605">
    <property type="protein sequence ID" value="WGL16784.1"/>
    <property type="molecule type" value="Genomic_DNA"/>
</dbReference>
<evidence type="ECO:0000313" key="9">
    <source>
        <dbReference type="Proteomes" id="UP001236500"/>
    </source>
</evidence>
<keyword evidence="4 7" id="KW-0812">Transmembrane</keyword>
<evidence type="ECO:0000256" key="6">
    <source>
        <dbReference type="ARBA" id="ARBA00023136"/>
    </source>
</evidence>
<dbReference type="InterPro" id="IPR000715">
    <property type="entry name" value="Glycosyl_transferase_4"/>
</dbReference>
<evidence type="ECO:0000256" key="7">
    <source>
        <dbReference type="SAM" id="Phobius"/>
    </source>
</evidence>
<feature type="transmembrane region" description="Helical" evidence="7">
    <location>
        <begin position="12"/>
        <end position="35"/>
    </location>
</feature>
<keyword evidence="5 7" id="KW-1133">Transmembrane helix</keyword>
<evidence type="ECO:0000256" key="2">
    <source>
        <dbReference type="ARBA" id="ARBA00022475"/>
    </source>
</evidence>
<feature type="transmembrane region" description="Helical" evidence="7">
    <location>
        <begin position="62"/>
        <end position="92"/>
    </location>
</feature>
<feature type="transmembrane region" description="Helical" evidence="7">
    <location>
        <begin position="128"/>
        <end position="148"/>
    </location>
</feature>